<dbReference type="AlphaFoldDB" id="F0YCE6"/>
<name>F0YCE6_AURAN</name>
<evidence type="ECO:0000256" key="1">
    <source>
        <dbReference type="SAM" id="MobiDB-lite"/>
    </source>
</evidence>
<evidence type="ECO:0000313" key="2">
    <source>
        <dbReference type="EMBL" id="EGB07400.1"/>
    </source>
</evidence>
<accession>F0YCE6</accession>
<dbReference type="Proteomes" id="UP000002729">
    <property type="component" value="Unassembled WGS sequence"/>
</dbReference>
<reference evidence="2 3" key="1">
    <citation type="journal article" date="2011" name="Proc. Natl. Acad. Sci. U.S.A.">
        <title>Niche of harmful alga Aureococcus anophagefferens revealed through ecogenomics.</title>
        <authorList>
            <person name="Gobler C.J."/>
            <person name="Berry D.L."/>
            <person name="Dyhrman S.T."/>
            <person name="Wilhelm S.W."/>
            <person name="Salamov A."/>
            <person name="Lobanov A.V."/>
            <person name="Zhang Y."/>
            <person name="Collier J.L."/>
            <person name="Wurch L.L."/>
            <person name="Kustka A.B."/>
            <person name="Dill B.D."/>
            <person name="Shah M."/>
            <person name="VerBerkmoes N.C."/>
            <person name="Kuo A."/>
            <person name="Terry A."/>
            <person name="Pangilinan J."/>
            <person name="Lindquist E.A."/>
            <person name="Lucas S."/>
            <person name="Paulsen I.T."/>
            <person name="Hattenrath-Lehmann T.K."/>
            <person name="Talmage S.C."/>
            <person name="Walker E.A."/>
            <person name="Koch F."/>
            <person name="Burson A.M."/>
            <person name="Marcoval M.A."/>
            <person name="Tang Y.Z."/>
            <person name="Lecleir G.R."/>
            <person name="Coyne K.J."/>
            <person name="Berg G.M."/>
            <person name="Bertrand E.M."/>
            <person name="Saito M.A."/>
            <person name="Gladyshev V.N."/>
            <person name="Grigoriev I.V."/>
        </authorList>
    </citation>
    <scope>NUCLEOTIDE SEQUENCE [LARGE SCALE GENOMIC DNA]</scope>
    <source>
        <strain evidence="3">CCMP 1984</strain>
    </source>
</reference>
<dbReference type="KEGG" id="aaf:AURANDRAFT_64970"/>
<keyword evidence="3" id="KW-1185">Reference proteome</keyword>
<feature type="region of interest" description="Disordered" evidence="1">
    <location>
        <begin position="311"/>
        <end position="334"/>
    </location>
</feature>
<protein>
    <recommendedName>
        <fullName evidence="4">GDP-fucose protein O-fucosyltransferase 1</fullName>
    </recommendedName>
</protein>
<dbReference type="OrthoDB" id="204911at2759"/>
<evidence type="ECO:0000313" key="3">
    <source>
        <dbReference type="Proteomes" id="UP000002729"/>
    </source>
</evidence>
<dbReference type="GeneID" id="20225100"/>
<dbReference type="InParanoid" id="F0YCE6"/>
<dbReference type="Gene3D" id="3.40.50.11350">
    <property type="match status" value="1"/>
</dbReference>
<organism evidence="3">
    <name type="scientific">Aureococcus anophagefferens</name>
    <name type="common">Harmful bloom alga</name>
    <dbReference type="NCBI Taxonomy" id="44056"/>
    <lineage>
        <taxon>Eukaryota</taxon>
        <taxon>Sar</taxon>
        <taxon>Stramenopiles</taxon>
        <taxon>Ochrophyta</taxon>
        <taxon>Pelagophyceae</taxon>
        <taxon>Pelagomonadales</taxon>
        <taxon>Pelagomonadaceae</taxon>
        <taxon>Aureococcus</taxon>
    </lineage>
</organism>
<evidence type="ECO:0008006" key="4">
    <source>
        <dbReference type="Google" id="ProtNLM"/>
    </source>
</evidence>
<proteinExistence type="predicted"/>
<gene>
    <name evidence="2" type="ORF">AURANDRAFT_64970</name>
</gene>
<dbReference type="RefSeq" id="XP_009038018.1">
    <property type="nucleotide sequence ID" value="XM_009039770.1"/>
</dbReference>
<dbReference type="EMBL" id="GL833131">
    <property type="protein sequence ID" value="EGB07400.1"/>
    <property type="molecule type" value="Genomic_DNA"/>
</dbReference>
<sequence>MRWLLAPLAVAAAEDFAAHAAARLAREERACGPWVGRVLERRGPSLVYERAPTGLADIFSAMLTALWSATLSGRRLAVHWPESAGTVHLGGREVRRREPARLAANATYFKRTHEAFREALRAGAAGAVPWPGGDPWVVSGNRGLTGWLFDDAATRAALAAAGVDAKTAVAAAGCALHRLAAPSRRAYRDVVRPLLAALDARRARGPVVCLHARTGLMPEVEAKKCAPGASPPPKKRCARPDDEMHGAAAAVSVADLAGFVACARAAEAAAGGAATWFFAADSASLRRDFVATFGADKVLLAPWAPDPFAAYQHGGGSRGGGRRDSVVPDDGDPDRMRGALGRTFAEWYALSRCDHLVASRSGFSRTAAVVAAATRNATVHYVSRLDASCRRADPGSPTERLLVTGGAGL</sequence>